<comment type="caution">
    <text evidence="6">The sequence shown here is derived from an EMBL/GenBank/DDBJ whole genome shotgun (WGS) entry which is preliminary data.</text>
</comment>
<feature type="compositionally biased region" description="Low complexity" evidence="4">
    <location>
        <begin position="268"/>
        <end position="288"/>
    </location>
</feature>
<feature type="domain" description="HTH lacI-type" evidence="5">
    <location>
        <begin position="3"/>
        <end position="58"/>
    </location>
</feature>
<dbReference type="Pfam" id="PF00356">
    <property type="entry name" value="LacI"/>
    <property type="match status" value="1"/>
</dbReference>
<sequence>MTVTLHDVAREAGVSYATASRALNGSDRSVRAENVARVREAAARLGYTPHVSAQAIARGSSNTVALVVGAVDDPYFASIADGVAEGAAAAGLTLTAAVTDRSPDMGLHIVRTLRGRRPRVILIAGSRADDDGVYAALAEELDQYRRAGGRVALLSSNDLSFPTLAVDHYGGAFRLAQALAGLGYRRFAVLHGDDRIRMSHERRRGFIDGLRRGGIEVGPQHVIAADLNRDGGHRATTALLNGHAFDGPGNHVSPQRSSHTPPGHSNQTSPEHSSHTSSGHSSHAPTGPASAYLSDHSSAGLGGRLGSTGGLEAIFAVNDVMAIGAMTALREAGLRPGRDVAVAGFDDIDAARDVTPTLTSVRVPLRDLGRRAVELALAGEPGVIEVPVEVVLRDSTPPR</sequence>
<keyword evidence="2 6" id="KW-0238">DNA-binding</keyword>
<dbReference type="PANTHER" id="PTHR30146:SF109">
    <property type="entry name" value="HTH-TYPE TRANSCRIPTIONAL REGULATOR GALS"/>
    <property type="match status" value="1"/>
</dbReference>
<dbReference type="Pfam" id="PF13377">
    <property type="entry name" value="Peripla_BP_3"/>
    <property type="match status" value="1"/>
</dbReference>
<dbReference type="PRINTS" id="PR00036">
    <property type="entry name" value="HTHLACI"/>
</dbReference>
<dbReference type="InterPro" id="IPR046335">
    <property type="entry name" value="LacI/GalR-like_sensor"/>
</dbReference>
<dbReference type="CDD" id="cd01392">
    <property type="entry name" value="HTH_LacI"/>
    <property type="match status" value="1"/>
</dbReference>
<reference evidence="7" key="1">
    <citation type="journal article" date="2019" name="Int. J. Syst. Evol. Microbiol.">
        <title>The Global Catalogue of Microorganisms (GCM) 10K type strain sequencing project: providing services to taxonomists for standard genome sequencing and annotation.</title>
        <authorList>
            <consortium name="The Broad Institute Genomics Platform"/>
            <consortium name="The Broad Institute Genome Sequencing Center for Infectious Disease"/>
            <person name="Wu L."/>
            <person name="Ma J."/>
        </authorList>
    </citation>
    <scope>NUCLEOTIDE SEQUENCE [LARGE SCALE GENOMIC DNA]</scope>
    <source>
        <strain evidence="7">TBRC 5832</strain>
    </source>
</reference>
<dbReference type="SMART" id="SM00354">
    <property type="entry name" value="HTH_LACI"/>
    <property type="match status" value="1"/>
</dbReference>
<evidence type="ECO:0000313" key="6">
    <source>
        <dbReference type="EMBL" id="MFC4066434.1"/>
    </source>
</evidence>
<keyword evidence="1" id="KW-0805">Transcription regulation</keyword>
<dbReference type="SUPFAM" id="SSF53822">
    <property type="entry name" value="Periplasmic binding protein-like I"/>
    <property type="match status" value="2"/>
</dbReference>
<keyword evidence="3" id="KW-0804">Transcription</keyword>
<evidence type="ECO:0000256" key="4">
    <source>
        <dbReference type="SAM" id="MobiDB-lite"/>
    </source>
</evidence>
<feature type="region of interest" description="Disordered" evidence="4">
    <location>
        <begin position="239"/>
        <end position="295"/>
    </location>
</feature>
<organism evidence="6 7">
    <name type="scientific">Actinoplanes subglobosus</name>
    <dbReference type="NCBI Taxonomy" id="1547892"/>
    <lineage>
        <taxon>Bacteria</taxon>
        <taxon>Bacillati</taxon>
        <taxon>Actinomycetota</taxon>
        <taxon>Actinomycetes</taxon>
        <taxon>Micromonosporales</taxon>
        <taxon>Micromonosporaceae</taxon>
        <taxon>Actinoplanes</taxon>
    </lineage>
</organism>
<dbReference type="EMBL" id="JBHSBL010000015">
    <property type="protein sequence ID" value="MFC4066434.1"/>
    <property type="molecule type" value="Genomic_DNA"/>
</dbReference>
<dbReference type="PROSITE" id="PS50932">
    <property type="entry name" value="HTH_LACI_2"/>
    <property type="match status" value="1"/>
</dbReference>
<feature type="compositionally biased region" description="Polar residues" evidence="4">
    <location>
        <begin position="252"/>
        <end position="267"/>
    </location>
</feature>
<evidence type="ECO:0000256" key="3">
    <source>
        <dbReference type="ARBA" id="ARBA00023163"/>
    </source>
</evidence>
<protein>
    <submittedName>
        <fullName evidence="6">LacI family DNA-binding transcriptional regulator</fullName>
    </submittedName>
</protein>
<dbReference type="GO" id="GO:0003677">
    <property type="term" value="F:DNA binding"/>
    <property type="evidence" value="ECO:0007669"/>
    <property type="project" value="UniProtKB-KW"/>
</dbReference>
<dbReference type="Gene3D" id="1.10.260.40">
    <property type="entry name" value="lambda repressor-like DNA-binding domains"/>
    <property type="match status" value="1"/>
</dbReference>
<evidence type="ECO:0000256" key="1">
    <source>
        <dbReference type="ARBA" id="ARBA00023015"/>
    </source>
</evidence>
<keyword evidence="7" id="KW-1185">Reference proteome</keyword>
<dbReference type="Proteomes" id="UP001595867">
    <property type="component" value="Unassembled WGS sequence"/>
</dbReference>
<accession>A0ABV8IQF7</accession>
<dbReference type="Pfam" id="PF00532">
    <property type="entry name" value="Peripla_BP_1"/>
    <property type="match status" value="1"/>
</dbReference>
<evidence type="ECO:0000256" key="2">
    <source>
        <dbReference type="ARBA" id="ARBA00023125"/>
    </source>
</evidence>
<dbReference type="RefSeq" id="WP_378067402.1">
    <property type="nucleotide sequence ID" value="NZ_JBHSBL010000015.1"/>
</dbReference>
<dbReference type="InterPro" id="IPR001761">
    <property type="entry name" value="Peripla_BP/Lac1_sug-bd_dom"/>
</dbReference>
<dbReference type="InterPro" id="IPR028082">
    <property type="entry name" value="Peripla_BP_I"/>
</dbReference>
<evidence type="ECO:0000259" key="5">
    <source>
        <dbReference type="PROSITE" id="PS50932"/>
    </source>
</evidence>
<dbReference type="InterPro" id="IPR010982">
    <property type="entry name" value="Lambda_DNA-bd_dom_sf"/>
</dbReference>
<dbReference type="PROSITE" id="PS00356">
    <property type="entry name" value="HTH_LACI_1"/>
    <property type="match status" value="1"/>
</dbReference>
<dbReference type="PANTHER" id="PTHR30146">
    <property type="entry name" value="LACI-RELATED TRANSCRIPTIONAL REPRESSOR"/>
    <property type="match status" value="1"/>
</dbReference>
<proteinExistence type="predicted"/>
<dbReference type="SUPFAM" id="SSF47413">
    <property type="entry name" value="lambda repressor-like DNA-binding domains"/>
    <property type="match status" value="1"/>
</dbReference>
<gene>
    <name evidence="6" type="ORF">ACFO0C_15985</name>
</gene>
<dbReference type="Gene3D" id="3.40.50.2300">
    <property type="match status" value="3"/>
</dbReference>
<evidence type="ECO:0000313" key="7">
    <source>
        <dbReference type="Proteomes" id="UP001595867"/>
    </source>
</evidence>
<dbReference type="InterPro" id="IPR000843">
    <property type="entry name" value="HTH_LacI"/>
</dbReference>
<name>A0ABV8IQF7_9ACTN</name>
<dbReference type="CDD" id="cd06267">
    <property type="entry name" value="PBP1_LacI_sugar_binding-like"/>
    <property type="match status" value="1"/>
</dbReference>